<evidence type="ECO:0000313" key="2">
    <source>
        <dbReference type="EnsemblPlants" id="QL10p017877:mrna"/>
    </source>
</evidence>
<feature type="compositionally biased region" description="Basic and acidic residues" evidence="1">
    <location>
        <begin position="79"/>
        <end position="106"/>
    </location>
</feature>
<protein>
    <submittedName>
        <fullName evidence="2">Uncharacterized protein</fullName>
    </submittedName>
</protein>
<name>A0A7N2MRX6_QUELO</name>
<accession>A0A7N2MRX6</accession>
<dbReference type="EMBL" id="LRBV02000010">
    <property type="status" value="NOT_ANNOTATED_CDS"/>
    <property type="molecule type" value="Genomic_DNA"/>
</dbReference>
<dbReference type="AlphaFoldDB" id="A0A7N2MRX6"/>
<evidence type="ECO:0000256" key="1">
    <source>
        <dbReference type="SAM" id="MobiDB-lite"/>
    </source>
</evidence>
<feature type="region of interest" description="Disordered" evidence="1">
    <location>
        <begin position="70"/>
        <end position="169"/>
    </location>
</feature>
<dbReference type="InParanoid" id="A0A7N2MRX6"/>
<keyword evidence="3" id="KW-1185">Reference proteome</keyword>
<evidence type="ECO:0000313" key="3">
    <source>
        <dbReference type="Proteomes" id="UP000594261"/>
    </source>
</evidence>
<proteinExistence type="predicted"/>
<dbReference type="EnsemblPlants" id="QL10p017877:mrna">
    <property type="protein sequence ID" value="QL10p017877:mrna"/>
    <property type="gene ID" value="QL10p017877"/>
</dbReference>
<feature type="compositionally biased region" description="Polar residues" evidence="1">
    <location>
        <begin position="151"/>
        <end position="169"/>
    </location>
</feature>
<sequence>MGNEGNDNLKRDNEIMQPVQDQTNSIMYDPSPPTFSVSQALDALTGVDDSTQVAMNSVFGVLENMIAQVEGGSDDENGDKDRKGIKEKKIDSGSDQHSIIDDHKFDEEEENKNTQSIRSDNLDDPFVYNHHEISIHSQQDTRTGRVEEETTQNLNSSNGKSMDRSQGSKTNIRVAQYKNEKKDQLVGSKLLADNPDKLRHVNSIPLHVTANPYGTSLYTEYLRIVVIIHMKVRLTLHDISLKTDHQIVTLLDFA</sequence>
<dbReference type="Gramene" id="QL10p017877:mrna">
    <property type="protein sequence ID" value="QL10p017877:mrna"/>
    <property type="gene ID" value="QL10p017877"/>
</dbReference>
<reference evidence="2" key="2">
    <citation type="submission" date="2021-01" db="UniProtKB">
        <authorList>
            <consortium name="EnsemblPlants"/>
        </authorList>
    </citation>
    <scope>IDENTIFICATION</scope>
</reference>
<reference evidence="2 3" key="1">
    <citation type="journal article" date="2016" name="G3 (Bethesda)">
        <title>First Draft Assembly and Annotation of the Genome of a California Endemic Oak Quercus lobata Nee (Fagaceae).</title>
        <authorList>
            <person name="Sork V.L."/>
            <person name="Fitz-Gibbon S.T."/>
            <person name="Puiu D."/>
            <person name="Crepeau M."/>
            <person name="Gugger P.F."/>
            <person name="Sherman R."/>
            <person name="Stevens K."/>
            <person name="Langley C.H."/>
            <person name="Pellegrini M."/>
            <person name="Salzberg S.L."/>
        </authorList>
    </citation>
    <scope>NUCLEOTIDE SEQUENCE [LARGE SCALE GENOMIC DNA]</scope>
    <source>
        <strain evidence="2 3">cv. SW786</strain>
    </source>
</reference>
<dbReference type="Proteomes" id="UP000594261">
    <property type="component" value="Chromosome 10"/>
</dbReference>
<organism evidence="2 3">
    <name type="scientific">Quercus lobata</name>
    <name type="common">Valley oak</name>
    <dbReference type="NCBI Taxonomy" id="97700"/>
    <lineage>
        <taxon>Eukaryota</taxon>
        <taxon>Viridiplantae</taxon>
        <taxon>Streptophyta</taxon>
        <taxon>Embryophyta</taxon>
        <taxon>Tracheophyta</taxon>
        <taxon>Spermatophyta</taxon>
        <taxon>Magnoliopsida</taxon>
        <taxon>eudicotyledons</taxon>
        <taxon>Gunneridae</taxon>
        <taxon>Pentapetalae</taxon>
        <taxon>rosids</taxon>
        <taxon>fabids</taxon>
        <taxon>Fagales</taxon>
        <taxon>Fagaceae</taxon>
        <taxon>Quercus</taxon>
    </lineage>
</organism>